<dbReference type="RefSeq" id="WP_125433722.1">
    <property type="nucleotide sequence ID" value="NZ_RWIS01000021.1"/>
</dbReference>
<dbReference type="Proteomes" id="UP000280066">
    <property type="component" value="Unassembled WGS sequence"/>
</dbReference>
<proteinExistence type="predicted"/>
<reference evidence="1 2" key="1">
    <citation type="submission" date="2018-12" db="EMBL/GenBank/DDBJ databases">
        <authorList>
            <person name="Feng G."/>
            <person name="Zhu H."/>
        </authorList>
    </citation>
    <scope>NUCLEOTIDE SEQUENCE [LARGE SCALE GENOMIC DNA]</scope>
    <source>
        <strain evidence="1 2">9PBR-2</strain>
    </source>
</reference>
<dbReference type="Gene3D" id="3.30.930.30">
    <property type="match status" value="1"/>
</dbReference>
<organism evidence="1 2">
    <name type="scientific">Hymenobacter metallilatus</name>
    <dbReference type="NCBI Taxonomy" id="2493666"/>
    <lineage>
        <taxon>Bacteria</taxon>
        <taxon>Pseudomonadati</taxon>
        <taxon>Bacteroidota</taxon>
        <taxon>Cytophagia</taxon>
        <taxon>Cytophagales</taxon>
        <taxon>Hymenobacteraceae</taxon>
        <taxon>Hymenobacter</taxon>
    </lineage>
</organism>
<dbReference type="NCBIfam" id="NF041497">
    <property type="entry name" value="MobV"/>
    <property type="match status" value="1"/>
</dbReference>
<name>A0A3R9NBN9_9BACT</name>
<dbReference type="CDD" id="cd17242">
    <property type="entry name" value="MobM_relaxase"/>
    <property type="match status" value="1"/>
</dbReference>
<keyword evidence="2" id="KW-1185">Reference proteome</keyword>
<dbReference type="OrthoDB" id="8536512at2"/>
<dbReference type="GO" id="GO:0006310">
    <property type="term" value="P:DNA recombination"/>
    <property type="evidence" value="ECO:0007669"/>
    <property type="project" value="InterPro"/>
</dbReference>
<accession>A0A3R9NBN9</accession>
<evidence type="ECO:0008006" key="3">
    <source>
        <dbReference type="Google" id="ProtNLM"/>
    </source>
</evidence>
<dbReference type="EMBL" id="RWIS01000021">
    <property type="protein sequence ID" value="RSK23974.1"/>
    <property type="molecule type" value="Genomic_DNA"/>
</dbReference>
<dbReference type="Pfam" id="PF01076">
    <property type="entry name" value="Mob_Pre"/>
    <property type="match status" value="1"/>
</dbReference>
<gene>
    <name evidence="1" type="ORF">EI290_21540</name>
</gene>
<protein>
    <recommendedName>
        <fullName evidence="3">Plasmid recombination enzyme</fullName>
    </recommendedName>
</protein>
<dbReference type="InterPro" id="IPR001668">
    <property type="entry name" value="Mob_Pre"/>
</dbReference>
<evidence type="ECO:0000313" key="2">
    <source>
        <dbReference type="Proteomes" id="UP000280066"/>
    </source>
</evidence>
<dbReference type="AlphaFoldDB" id="A0A3R9NBN9"/>
<sequence length="551" mass="62563">MAFAIIRVTKIASREQAQSAAHHNYRTQDTPNADPALRHLNQELINHEQRSYWDLANERIAELQLPRLRKDAVRVVEVLLTASEEKFPKDPATGQRADIRGSQWVKDNLDFLQKRYGAQNVIGCMLHQDESTPHLHAMVVPITQEQRLHKGEKVGAAERLSARDLFSPVALRQLQTDYAQVMAPYGLKRGVMYSTAVHEDVRRYYGAQKTSQQELAELTKPLTHVPFQLLAMKALERVSPQAYLEREQARLNEHAAQQVAAVNAKLAQVSTIATANTLAQERVRILEKQLATSKEHEQRLAAQLAQNTQVLAEKEKALSNVQGQYHRLIVRTLQGEELNANQTEFGSKQQARSRQRAEHLITTALRGAVTDAKQVKEMLDQQGYKLFRNKEGILILRESETAVQLTVVSLRINGQPLKEQMKQAVERTKREQLQEQLQQKRLEVARHPHAMHATITVQEAGKAERIATVLEKAGASVWKAAVLPDKRTALSVSYVFDWTTVESINTVFRQARQAEGVEVQEDYTHCNRREGAVRMIEREREPKGMDRGISM</sequence>
<evidence type="ECO:0000313" key="1">
    <source>
        <dbReference type="EMBL" id="RSK23974.1"/>
    </source>
</evidence>
<comment type="caution">
    <text evidence="1">The sequence shown here is derived from an EMBL/GenBank/DDBJ whole genome shotgun (WGS) entry which is preliminary data.</text>
</comment>
<dbReference type="GO" id="GO:0003677">
    <property type="term" value="F:DNA binding"/>
    <property type="evidence" value="ECO:0007669"/>
    <property type="project" value="InterPro"/>
</dbReference>